<dbReference type="InterPro" id="IPR050491">
    <property type="entry name" value="AmpC-like"/>
</dbReference>
<accession>A0A919R390</accession>
<dbReference type="AlphaFoldDB" id="A0A919R390"/>
<reference evidence="3" key="1">
    <citation type="submission" date="2021-01" db="EMBL/GenBank/DDBJ databases">
        <title>Whole genome shotgun sequence of Sphaerisporangium rufum NBRC 109079.</title>
        <authorList>
            <person name="Komaki H."/>
            <person name="Tamura T."/>
        </authorList>
    </citation>
    <scope>NUCLEOTIDE SEQUENCE</scope>
    <source>
        <strain evidence="3">NBRC 109079</strain>
    </source>
</reference>
<feature type="chain" id="PRO_5038557205" evidence="1">
    <location>
        <begin position="22"/>
        <end position="382"/>
    </location>
</feature>
<keyword evidence="3" id="KW-0378">Hydrolase</keyword>
<dbReference type="InterPro" id="IPR012338">
    <property type="entry name" value="Beta-lactam/transpept-like"/>
</dbReference>
<dbReference type="GO" id="GO:0004180">
    <property type="term" value="F:carboxypeptidase activity"/>
    <property type="evidence" value="ECO:0007669"/>
    <property type="project" value="UniProtKB-KW"/>
</dbReference>
<dbReference type="InterPro" id="IPR001466">
    <property type="entry name" value="Beta-lactam-related"/>
</dbReference>
<proteinExistence type="predicted"/>
<evidence type="ECO:0000313" key="4">
    <source>
        <dbReference type="Proteomes" id="UP000655287"/>
    </source>
</evidence>
<keyword evidence="3" id="KW-0645">Protease</keyword>
<dbReference type="EMBL" id="BOOU01000053">
    <property type="protein sequence ID" value="GII78894.1"/>
    <property type="molecule type" value="Genomic_DNA"/>
</dbReference>
<organism evidence="3 4">
    <name type="scientific">Sphaerisporangium rufum</name>
    <dbReference type="NCBI Taxonomy" id="1381558"/>
    <lineage>
        <taxon>Bacteria</taxon>
        <taxon>Bacillati</taxon>
        <taxon>Actinomycetota</taxon>
        <taxon>Actinomycetes</taxon>
        <taxon>Streptosporangiales</taxon>
        <taxon>Streptosporangiaceae</taxon>
        <taxon>Sphaerisporangium</taxon>
    </lineage>
</organism>
<dbReference type="Gene3D" id="3.40.710.10">
    <property type="entry name" value="DD-peptidase/beta-lactamase superfamily"/>
    <property type="match status" value="1"/>
</dbReference>
<gene>
    <name evidence="3" type="ORF">Sru01_38760</name>
</gene>
<feature type="signal peptide" evidence="1">
    <location>
        <begin position="1"/>
        <end position="21"/>
    </location>
</feature>
<dbReference type="PANTHER" id="PTHR46825:SF7">
    <property type="entry name" value="D-ALANYL-D-ALANINE CARBOXYPEPTIDASE"/>
    <property type="match status" value="1"/>
</dbReference>
<dbReference type="Proteomes" id="UP000655287">
    <property type="component" value="Unassembled WGS sequence"/>
</dbReference>
<sequence>MVIGAAVLAGACMPSVAVAVAAPDDHAAALQRDVNALRATGASGVLAESSVSGRPLAVRAGVADPATGRPVPWNARHRIASTTKTFVATVVLQLVGEGKIGLADTVDRWLPGLVAGNGNDGREITVRQLLGHTSGLPEYETPMERATTAEDFRRERFHAYRPEQLIAMAVRHRPMFAPGKGWGYSNTNYVLAGMIIEKVTGAPWQQAVHERLVEPLGLTGTVIPGTSADLPSPRLAAYRRLRPGGPPVDVSTFTAGHADASIISTPRDVNRFFGALLGGRLLKAAQLRQMETTEPATPYAAIWDEPGYGLGLMKRRLPCGGWVWFHGGGWWNAITDNAVTPDGRHAVTVAIASTLEPGQDPTPQAKASAALIDHALCATRAG</sequence>
<keyword evidence="3" id="KW-0121">Carboxypeptidase</keyword>
<evidence type="ECO:0000256" key="1">
    <source>
        <dbReference type="SAM" id="SignalP"/>
    </source>
</evidence>
<feature type="domain" description="Beta-lactamase-related" evidence="2">
    <location>
        <begin position="37"/>
        <end position="361"/>
    </location>
</feature>
<dbReference type="Pfam" id="PF00144">
    <property type="entry name" value="Beta-lactamase"/>
    <property type="match status" value="1"/>
</dbReference>
<dbReference type="SUPFAM" id="SSF56601">
    <property type="entry name" value="beta-lactamase/transpeptidase-like"/>
    <property type="match status" value="1"/>
</dbReference>
<evidence type="ECO:0000259" key="2">
    <source>
        <dbReference type="Pfam" id="PF00144"/>
    </source>
</evidence>
<keyword evidence="1" id="KW-0732">Signal</keyword>
<name>A0A919R390_9ACTN</name>
<keyword evidence="4" id="KW-1185">Reference proteome</keyword>
<comment type="caution">
    <text evidence="3">The sequence shown here is derived from an EMBL/GenBank/DDBJ whole genome shotgun (WGS) entry which is preliminary data.</text>
</comment>
<evidence type="ECO:0000313" key="3">
    <source>
        <dbReference type="EMBL" id="GII78894.1"/>
    </source>
</evidence>
<protein>
    <submittedName>
        <fullName evidence="3">D-alanyl-D-alanine carboxypeptidase</fullName>
    </submittedName>
</protein>
<dbReference type="PANTHER" id="PTHR46825">
    <property type="entry name" value="D-ALANYL-D-ALANINE-CARBOXYPEPTIDASE/ENDOPEPTIDASE AMPH"/>
    <property type="match status" value="1"/>
</dbReference>